<evidence type="ECO:0000256" key="4">
    <source>
        <dbReference type="ARBA" id="ARBA00022827"/>
    </source>
</evidence>
<dbReference type="RefSeq" id="WP_343052845.1">
    <property type="nucleotide sequence ID" value="NZ_CADIKH010000001.1"/>
</dbReference>
<dbReference type="EMBL" id="CADIKH010000001">
    <property type="protein sequence ID" value="CAB3745973.1"/>
    <property type="molecule type" value="Genomic_DNA"/>
</dbReference>
<dbReference type="PANTHER" id="PTHR11552">
    <property type="entry name" value="GLUCOSE-METHANOL-CHOLINE GMC OXIDOREDUCTASE"/>
    <property type="match status" value="1"/>
</dbReference>
<organism evidence="8 9">
    <name type="scientific">Paraburkholderia humisilvae</name>
    <dbReference type="NCBI Taxonomy" id="627669"/>
    <lineage>
        <taxon>Bacteria</taxon>
        <taxon>Pseudomonadati</taxon>
        <taxon>Pseudomonadota</taxon>
        <taxon>Betaproteobacteria</taxon>
        <taxon>Burkholderiales</taxon>
        <taxon>Burkholderiaceae</taxon>
        <taxon>Paraburkholderia</taxon>
    </lineage>
</organism>
<dbReference type="GO" id="GO:0050660">
    <property type="term" value="F:flavin adenine dinucleotide binding"/>
    <property type="evidence" value="ECO:0007669"/>
    <property type="project" value="InterPro"/>
</dbReference>
<dbReference type="InterPro" id="IPR012132">
    <property type="entry name" value="GMC_OxRdtase"/>
</dbReference>
<dbReference type="Gene3D" id="3.50.50.60">
    <property type="entry name" value="FAD/NAD(P)-binding domain"/>
    <property type="match status" value="1"/>
</dbReference>
<comment type="cofactor">
    <cofactor evidence="1 5">
        <name>FAD</name>
        <dbReference type="ChEBI" id="CHEBI:57692"/>
    </cofactor>
</comment>
<keyword evidence="9" id="KW-1185">Reference proteome</keyword>
<keyword evidence="3 6" id="KW-0285">Flavoprotein</keyword>
<evidence type="ECO:0000313" key="8">
    <source>
        <dbReference type="EMBL" id="CAB3745973.1"/>
    </source>
</evidence>
<feature type="binding site" evidence="5">
    <location>
        <begin position="445"/>
        <end position="446"/>
    </location>
    <ligand>
        <name>FAD</name>
        <dbReference type="ChEBI" id="CHEBI:57692"/>
    </ligand>
</feature>
<dbReference type="InterPro" id="IPR000172">
    <property type="entry name" value="GMC_OxRdtase_N"/>
</dbReference>
<evidence type="ECO:0000256" key="5">
    <source>
        <dbReference type="PIRSR" id="PIRSR000137-2"/>
    </source>
</evidence>
<evidence type="ECO:0000259" key="7">
    <source>
        <dbReference type="PROSITE" id="PS00623"/>
    </source>
</evidence>
<accession>A0A6J5CWM1</accession>
<dbReference type="SUPFAM" id="SSF51905">
    <property type="entry name" value="FAD/NAD(P)-binding domain"/>
    <property type="match status" value="1"/>
</dbReference>
<gene>
    <name evidence="8" type="primary">alkJ_1</name>
    <name evidence="8" type="ORF">LMG29542_00091</name>
</gene>
<comment type="similarity">
    <text evidence="2 6">Belongs to the GMC oxidoreductase family.</text>
</comment>
<dbReference type="PROSITE" id="PS00623">
    <property type="entry name" value="GMC_OXRED_1"/>
    <property type="match status" value="1"/>
</dbReference>
<sequence>MPLATADVLTDSYDHIVVGGGSAGALIAARLSEDSRCRVLLIEAGDAAVDRPSIVDPTLWFANFGTPVDWQYRTVEQPNANGRKFDWNRGKVLGGSSSINAAVWVWGHPADFDAWAAAGNIGWDFGSLEPIFQRLEARLHGSCNGRRGSSGPMRLTSTSNRVPLAAAFLRACEEMGHAVPDDVNGPIKEGCGTYDFSIMDGQRFSVVQAFLLPAIGRQNLSVLTNANVDSLIFKGTRCIGVRGEVDGKLRELRSRHDVVLSAGVMGSPRLLMRSGVGNAAELERLGLNVVADLPGVGENLHDHCLVNAFAAETSTVTEGVGAHLYARTSDGIHVPDHEVIVSAWATELPDVPVERGFSLHTALVRPQSRGRLALTSTDRNAPLLIDPGYFSEPGDLATLCAAIEKCVELAASPALLDQRSGAVRMPPSGKAALREFVKNRMGTYWHPVGTCSMGIEACSVVDPTLCVHGISNLRVADSSVMPRITTGNTLAPTLVIAERAASLIAKVETPGC</sequence>
<protein>
    <submittedName>
        <fullName evidence="8">Alcohol dehydrogenase [acceptor]</fullName>
        <ecNumber evidence="8">1.1.99.-</ecNumber>
    </submittedName>
</protein>
<dbReference type="Proteomes" id="UP000494363">
    <property type="component" value="Unassembled WGS sequence"/>
</dbReference>
<evidence type="ECO:0000313" key="9">
    <source>
        <dbReference type="Proteomes" id="UP000494363"/>
    </source>
</evidence>
<keyword evidence="4 5" id="KW-0274">FAD</keyword>
<dbReference type="AlphaFoldDB" id="A0A6J5CWM1"/>
<evidence type="ECO:0000256" key="1">
    <source>
        <dbReference type="ARBA" id="ARBA00001974"/>
    </source>
</evidence>
<dbReference type="InterPro" id="IPR007867">
    <property type="entry name" value="GMC_OxRtase_C"/>
</dbReference>
<dbReference type="Pfam" id="PF05199">
    <property type="entry name" value="GMC_oxred_C"/>
    <property type="match status" value="1"/>
</dbReference>
<dbReference type="PANTHER" id="PTHR11552:SF147">
    <property type="entry name" value="CHOLINE DEHYDROGENASE, MITOCHONDRIAL"/>
    <property type="match status" value="1"/>
</dbReference>
<dbReference type="Pfam" id="PF00732">
    <property type="entry name" value="GMC_oxred_N"/>
    <property type="match status" value="1"/>
</dbReference>
<name>A0A6J5CWM1_9BURK</name>
<dbReference type="PIRSF" id="PIRSF000137">
    <property type="entry name" value="Alcohol_oxidase"/>
    <property type="match status" value="1"/>
</dbReference>
<dbReference type="EC" id="1.1.99.-" evidence="8"/>
<dbReference type="Gene3D" id="3.30.410.40">
    <property type="match status" value="1"/>
</dbReference>
<feature type="binding site" evidence="5">
    <location>
        <position position="228"/>
    </location>
    <ligand>
        <name>FAD</name>
        <dbReference type="ChEBI" id="CHEBI:57692"/>
    </ligand>
</feature>
<evidence type="ECO:0000256" key="2">
    <source>
        <dbReference type="ARBA" id="ARBA00010790"/>
    </source>
</evidence>
<evidence type="ECO:0000256" key="6">
    <source>
        <dbReference type="RuleBase" id="RU003968"/>
    </source>
</evidence>
<feature type="binding site" evidence="5">
    <location>
        <position position="92"/>
    </location>
    <ligand>
        <name>FAD</name>
        <dbReference type="ChEBI" id="CHEBI:57692"/>
    </ligand>
</feature>
<feature type="binding site" evidence="5">
    <location>
        <position position="444"/>
    </location>
    <ligand>
        <name>substrate</name>
    </ligand>
</feature>
<evidence type="ECO:0000256" key="3">
    <source>
        <dbReference type="ARBA" id="ARBA00022630"/>
    </source>
</evidence>
<dbReference type="SUPFAM" id="SSF54373">
    <property type="entry name" value="FAD-linked reductases, C-terminal domain"/>
    <property type="match status" value="1"/>
</dbReference>
<feature type="domain" description="Glucose-methanol-choline oxidoreductase N-terminal" evidence="7">
    <location>
        <begin position="90"/>
        <end position="113"/>
    </location>
</feature>
<dbReference type="GO" id="GO:0016614">
    <property type="term" value="F:oxidoreductase activity, acting on CH-OH group of donors"/>
    <property type="evidence" value="ECO:0007669"/>
    <property type="project" value="InterPro"/>
</dbReference>
<feature type="binding site" evidence="5">
    <location>
        <begin position="100"/>
        <end position="103"/>
    </location>
    <ligand>
        <name>FAD</name>
        <dbReference type="ChEBI" id="CHEBI:57692"/>
    </ligand>
</feature>
<reference evidence="8 9" key="1">
    <citation type="submission" date="2020-04" db="EMBL/GenBank/DDBJ databases">
        <authorList>
            <person name="De Canck E."/>
        </authorList>
    </citation>
    <scope>NUCLEOTIDE SEQUENCE [LARGE SCALE GENOMIC DNA]</scope>
    <source>
        <strain evidence="8 9">LMG 29542</strain>
    </source>
</reference>
<proteinExistence type="inferred from homology"/>
<dbReference type="InterPro" id="IPR036188">
    <property type="entry name" value="FAD/NAD-bd_sf"/>
</dbReference>
<keyword evidence="8" id="KW-0560">Oxidoreductase</keyword>